<keyword evidence="1" id="KW-0472">Membrane</keyword>
<accession>A0A8U0IMB7</accession>
<feature type="transmembrane region" description="Helical" evidence="1">
    <location>
        <begin position="7"/>
        <end position="26"/>
    </location>
</feature>
<keyword evidence="1" id="KW-1133">Transmembrane helix</keyword>
<evidence type="ECO:0000313" key="2">
    <source>
        <dbReference type="EMBL" id="UPW01562.1"/>
    </source>
</evidence>
<dbReference type="GeneID" id="72189292"/>
<evidence type="ECO:0000256" key="1">
    <source>
        <dbReference type="SAM" id="Phobius"/>
    </source>
</evidence>
<evidence type="ECO:0000313" key="3">
    <source>
        <dbReference type="Proteomes" id="UP000830434"/>
    </source>
</evidence>
<dbReference type="RefSeq" id="WP_248655960.1">
    <property type="nucleotide sequence ID" value="NZ_CP096658.1"/>
</dbReference>
<dbReference type="KEGG" id="haxz:M0R88_05515"/>
<protein>
    <submittedName>
        <fullName evidence="2">Uncharacterized protein</fullName>
    </submittedName>
</protein>
<organism evidence="2 3">
    <name type="scientific">Halorussus gelatinilyticus</name>
    <dbReference type="NCBI Taxonomy" id="2937524"/>
    <lineage>
        <taxon>Archaea</taxon>
        <taxon>Methanobacteriati</taxon>
        <taxon>Methanobacteriota</taxon>
        <taxon>Stenosarchaea group</taxon>
        <taxon>Halobacteria</taxon>
        <taxon>Halobacteriales</taxon>
        <taxon>Haladaptataceae</taxon>
        <taxon>Halorussus</taxon>
    </lineage>
</organism>
<reference evidence="2" key="1">
    <citation type="submission" date="2022-04" db="EMBL/GenBank/DDBJ databases">
        <title>Diverse halophilic archaea isolated from saline environments.</title>
        <authorList>
            <person name="Cui H.-L."/>
        </authorList>
    </citation>
    <scope>NUCLEOTIDE SEQUENCE</scope>
    <source>
        <strain evidence="2">XZYJT40</strain>
    </source>
</reference>
<dbReference type="Proteomes" id="UP000830434">
    <property type="component" value="Chromosome"/>
</dbReference>
<feature type="transmembrane region" description="Helical" evidence="1">
    <location>
        <begin position="32"/>
        <end position="53"/>
    </location>
</feature>
<dbReference type="AlphaFoldDB" id="A0A8U0IMB7"/>
<name>A0A8U0IMB7_9EURY</name>
<keyword evidence="1" id="KW-0812">Transmembrane</keyword>
<sequence length="62" mass="6862">MEWNVNSTEAGLIFGITLVVAIFSWFDSELVGLQNMTSVAFTTLTTAIVAYTFTRLRRKAAS</sequence>
<proteinExistence type="predicted"/>
<keyword evidence="3" id="KW-1185">Reference proteome</keyword>
<dbReference type="EMBL" id="CP096658">
    <property type="protein sequence ID" value="UPW01562.1"/>
    <property type="molecule type" value="Genomic_DNA"/>
</dbReference>
<gene>
    <name evidence="2" type="ORF">M0R88_05515</name>
</gene>